<sequence>MSPYVSYPIRYISRKQPLNQKPEIVCSYQFPNPTIPLFPFHPVKSVICTDLALC</sequence>
<name>A0A0A9D2Y1_ARUDO</name>
<reference evidence="1" key="1">
    <citation type="submission" date="2014-09" db="EMBL/GenBank/DDBJ databases">
        <authorList>
            <person name="Magalhaes I.L.F."/>
            <person name="Oliveira U."/>
            <person name="Santos F.R."/>
            <person name="Vidigal T.H.D.A."/>
            <person name="Brescovit A.D."/>
            <person name="Santos A.J."/>
        </authorList>
    </citation>
    <scope>NUCLEOTIDE SEQUENCE</scope>
    <source>
        <tissue evidence="1">Shoot tissue taken approximately 20 cm above the soil surface</tissue>
    </source>
</reference>
<dbReference type="EMBL" id="GBRH01216852">
    <property type="protein sequence ID" value="JAD81043.1"/>
    <property type="molecule type" value="Transcribed_RNA"/>
</dbReference>
<protein>
    <submittedName>
        <fullName evidence="1">Uncharacterized protein</fullName>
    </submittedName>
</protein>
<accession>A0A0A9D2Y1</accession>
<dbReference type="AlphaFoldDB" id="A0A0A9D2Y1"/>
<organism evidence="1">
    <name type="scientific">Arundo donax</name>
    <name type="common">Giant reed</name>
    <name type="synonym">Donax arundinaceus</name>
    <dbReference type="NCBI Taxonomy" id="35708"/>
    <lineage>
        <taxon>Eukaryota</taxon>
        <taxon>Viridiplantae</taxon>
        <taxon>Streptophyta</taxon>
        <taxon>Embryophyta</taxon>
        <taxon>Tracheophyta</taxon>
        <taxon>Spermatophyta</taxon>
        <taxon>Magnoliopsida</taxon>
        <taxon>Liliopsida</taxon>
        <taxon>Poales</taxon>
        <taxon>Poaceae</taxon>
        <taxon>PACMAD clade</taxon>
        <taxon>Arundinoideae</taxon>
        <taxon>Arundineae</taxon>
        <taxon>Arundo</taxon>
    </lineage>
</organism>
<proteinExistence type="predicted"/>
<evidence type="ECO:0000313" key="1">
    <source>
        <dbReference type="EMBL" id="JAD81043.1"/>
    </source>
</evidence>
<reference evidence="1" key="2">
    <citation type="journal article" date="2015" name="Data Brief">
        <title>Shoot transcriptome of the giant reed, Arundo donax.</title>
        <authorList>
            <person name="Barrero R.A."/>
            <person name="Guerrero F.D."/>
            <person name="Moolhuijzen P."/>
            <person name="Goolsby J.A."/>
            <person name="Tidwell J."/>
            <person name="Bellgard S.E."/>
            <person name="Bellgard M.I."/>
        </authorList>
    </citation>
    <scope>NUCLEOTIDE SEQUENCE</scope>
    <source>
        <tissue evidence="1">Shoot tissue taken approximately 20 cm above the soil surface</tissue>
    </source>
</reference>